<reference evidence="1" key="1">
    <citation type="submission" date="2022-10" db="EMBL/GenBank/DDBJ databases">
        <title>Human gut microbiome strain richness.</title>
        <authorList>
            <person name="Chen-Liaw A."/>
        </authorList>
    </citation>
    <scope>NUCLEOTIDE SEQUENCE</scope>
    <source>
        <strain evidence="1">1001713st1_F9_1001713B170221_170320</strain>
    </source>
</reference>
<comment type="caution">
    <text evidence="1">The sequence shown here is derived from an EMBL/GenBank/DDBJ whole genome shotgun (WGS) entry which is preliminary data.</text>
</comment>
<name>A0AAW6H1N1_BACUN</name>
<organism evidence="1 2">
    <name type="scientific">Bacteroides uniformis</name>
    <dbReference type="NCBI Taxonomy" id="820"/>
    <lineage>
        <taxon>Bacteria</taxon>
        <taxon>Pseudomonadati</taxon>
        <taxon>Bacteroidota</taxon>
        <taxon>Bacteroidia</taxon>
        <taxon>Bacteroidales</taxon>
        <taxon>Bacteroidaceae</taxon>
        <taxon>Bacteroides</taxon>
    </lineage>
</organism>
<evidence type="ECO:0000313" key="2">
    <source>
        <dbReference type="Proteomes" id="UP001222603"/>
    </source>
</evidence>
<proteinExistence type="predicted"/>
<sequence length="38" mass="4370">MKLNEFIENFANQFDDTDVSEITAATEFKALDEWSSLV</sequence>
<feature type="non-terminal residue" evidence="1">
    <location>
        <position position="38"/>
    </location>
</feature>
<protein>
    <submittedName>
        <fullName evidence="1">Acyl carrier protein</fullName>
    </submittedName>
</protein>
<dbReference type="AlphaFoldDB" id="A0AAW6H1N1"/>
<dbReference type="EMBL" id="JAQNSI010000401">
    <property type="protein sequence ID" value="MDC1901673.1"/>
    <property type="molecule type" value="Genomic_DNA"/>
</dbReference>
<evidence type="ECO:0000313" key="1">
    <source>
        <dbReference type="EMBL" id="MDC1901673.1"/>
    </source>
</evidence>
<accession>A0AAW6H1N1</accession>
<gene>
    <name evidence="1" type="ORF">POZ10_13740</name>
</gene>
<dbReference type="Proteomes" id="UP001222603">
    <property type="component" value="Unassembled WGS sequence"/>
</dbReference>